<evidence type="ECO:0000313" key="11">
    <source>
        <dbReference type="RefSeq" id="XP_054858021.1"/>
    </source>
</evidence>
<dbReference type="InterPro" id="IPR027785">
    <property type="entry name" value="UvrD-like_helicase_C"/>
</dbReference>
<evidence type="ECO:0000313" key="9">
    <source>
        <dbReference type="Proteomes" id="UP001190640"/>
    </source>
</evidence>
<dbReference type="Pfam" id="PF21026">
    <property type="entry name" value="SLFN_GTPase-like"/>
    <property type="match status" value="1"/>
</dbReference>
<protein>
    <submittedName>
        <fullName evidence="10 11">Schlafen family member 13-like isoform X1</fullName>
    </submittedName>
</protein>
<dbReference type="PANTHER" id="PTHR12155:SF30">
    <property type="entry name" value="PROTEIN SLFN14"/>
    <property type="match status" value="1"/>
</dbReference>
<feature type="domain" description="UvrD-like helicase C-terminal" evidence="6">
    <location>
        <begin position="887"/>
        <end position="932"/>
    </location>
</feature>
<reference evidence="10 11" key="1">
    <citation type="submission" date="2025-04" db="UniProtKB">
        <authorList>
            <consortium name="RefSeq"/>
        </authorList>
    </citation>
    <scope>IDENTIFICATION</scope>
    <source>
        <tissue evidence="10 11">Blood</tissue>
    </source>
</reference>
<evidence type="ECO:0000256" key="3">
    <source>
        <dbReference type="ARBA" id="ARBA00022840"/>
    </source>
</evidence>
<feature type="domain" description="Schlafen AlbA-2" evidence="4">
    <location>
        <begin position="249"/>
        <end position="364"/>
    </location>
</feature>
<feature type="domain" description="Poxin-Schlafen/Schlafen-like N-terminal" evidence="7">
    <location>
        <begin position="132"/>
        <end position="247"/>
    </location>
</feature>
<name>A0AA97LJV2_EUBMA</name>
<dbReference type="Pfam" id="PF13538">
    <property type="entry name" value="UvrD_C_2"/>
    <property type="match status" value="1"/>
</dbReference>
<organism evidence="9 10">
    <name type="scientific">Eublepharis macularius</name>
    <name type="common">Leopard gecko</name>
    <name type="synonym">Cyrtodactylus macularius</name>
    <dbReference type="NCBI Taxonomy" id="481883"/>
    <lineage>
        <taxon>Eukaryota</taxon>
        <taxon>Metazoa</taxon>
        <taxon>Chordata</taxon>
        <taxon>Craniata</taxon>
        <taxon>Vertebrata</taxon>
        <taxon>Euteleostomi</taxon>
        <taxon>Lepidosauria</taxon>
        <taxon>Squamata</taxon>
        <taxon>Bifurcata</taxon>
        <taxon>Gekkota</taxon>
        <taxon>Eublepharidae</taxon>
        <taxon>Eublepharinae</taxon>
        <taxon>Eublepharis</taxon>
    </lineage>
</organism>
<dbReference type="InterPro" id="IPR029684">
    <property type="entry name" value="Schlafen"/>
</dbReference>
<sequence>MATTESQLHLDLETNYAEVVISVGKVTFGELQRNKKCPKEMQRNALGEIENEIPLNAKTGTVEGKKEGDEQRKLKEKQDDVLKLMRAACALLNSGGGVIRASIANQGYSSVRDGIGQDIQKALQECIHFEELSEYFDFIEEGHHMMIWVKSWSSANSSKPRICSVATGLHQRNGESAVKRKDLTFLKEKLASAKREPKDQTSPKRPRLLNNIQGSAGVAVEMVDGMQEAAAQFFSRDQLEYGEILDFSEWTVAEFKDFARDKDICEFVRITVPRYASAFANIKGGYLIFGVDNFRTVVGYKCNVNPTQVKEVVATVMDTIPYFPLRGSKPKVDYEFKAQAVYDKYGEGRGYVFVVKIKSFDGIVFSEKPDSWTVEGDQLKRFEIAEWLQMMTAEDPDLSKLAEQFTTELSLSDGPPMIKPVYSVRGLDSLDVLWRKLFPAESNGMTFVPQPLCDKLFLEYPGLKALLEREIQTSVQGILMFSRSWAVDIGLPKNRAIVCDAFVMAVGHYPVLYTIVENPTSDVFEHSRRTARSLKQKLVNIGGYAQKICVIPKILNLHHNNLQNAGDERLKYPKDYSLWQEHLPSLQKSLATVLLGFTSFLSDFIGVEFLNLLTLEQYENLSKRLDETRLHFIYGIPGSGKTVVALKIIEKIKNEFGCQPHEILYICENKPLRDFVGQKMYNAVTRTTFMKEEFPNVKHIVVDEAQNFRVENGQWYKKASSIVTRDPENPGIFWIFLDYFQMSHPYETGLPLPTQQYPKDFLTKGVRNASKIYEVVRLEMEKIVQTKCLNIPYPQLKKLLDRACCSNSVTGHCLIKPELEVQEMARYVARQCQIYLDRGYSKKDIAILCSTKELVSKYLHVFKQEMRKCHLDFCFAQANEILKDEIVFDSIRRFSGLERTIVFAINPISSQQEVSHNLLLCAASRANKQLHLLYAKEQVL</sequence>
<dbReference type="Gene3D" id="3.30.950.30">
    <property type="entry name" value="Schlafen, AAA domain"/>
    <property type="match status" value="1"/>
</dbReference>
<dbReference type="KEGG" id="emc:129345062"/>
<dbReference type="InterPro" id="IPR038461">
    <property type="entry name" value="Schlafen_AlbA_2_dom_sf"/>
</dbReference>
<evidence type="ECO:0000259" key="8">
    <source>
        <dbReference type="Pfam" id="PF21026"/>
    </source>
</evidence>
<dbReference type="RefSeq" id="XP_054858020.1">
    <property type="nucleotide sequence ID" value="XM_055002045.1"/>
</dbReference>
<keyword evidence="3" id="KW-0067">ATP-binding</keyword>
<dbReference type="InterPro" id="IPR048729">
    <property type="entry name" value="SLFN_GTPase-like"/>
</dbReference>
<dbReference type="PANTHER" id="PTHR12155">
    <property type="entry name" value="SCHLAFEN"/>
    <property type="match status" value="1"/>
</dbReference>
<dbReference type="Pfam" id="PF09848">
    <property type="entry name" value="SLFN-g3_helicase"/>
    <property type="match status" value="1"/>
</dbReference>
<dbReference type="GO" id="GO:0005524">
    <property type="term" value="F:ATP binding"/>
    <property type="evidence" value="ECO:0007669"/>
    <property type="project" value="UniProtKB-KW"/>
</dbReference>
<feature type="domain" description="Schlafen GTPase-like" evidence="8">
    <location>
        <begin position="445"/>
        <end position="578"/>
    </location>
</feature>
<proteinExistence type="inferred from homology"/>
<gene>
    <name evidence="10 11" type="primary">LOC129345062</name>
</gene>
<dbReference type="InterPro" id="IPR027417">
    <property type="entry name" value="P-loop_NTPase"/>
</dbReference>
<feature type="domain" description="Schlafen group 3-like DNA/RNA helicase" evidence="5">
    <location>
        <begin position="630"/>
        <end position="714"/>
    </location>
</feature>
<dbReference type="SUPFAM" id="SSF52540">
    <property type="entry name" value="P-loop containing nucleoside triphosphate hydrolases"/>
    <property type="match status" value="1"/>
</dbReference>
<evidence type="ECO:0000259" key="7">
    <source>
        <dbReference type="Pfam" id="PF17057"/>
    </source>
</evidence>
<dbReference type="RefSeq" id="XP_054858021.1">
    <property type="nucleotide sequence ID" value="XM_055002046.1"/>
</dbReference>
<evidence type="ECO:0000259" key="4">
    <source>
        <dbReference type="Pfam" id="PF04326"/>
    </source>
</evidence>
<dbReference type="InterPro" id="IPR018647">
    <property type="entry name" value="SLFN_3-like_DNA/RNA_helicase"/>
</dbReference>
<evidence type="ECO:0000259" key="5">
    <source>
        <dbReference type="Pfam" id="PF09848"/>
    </source>
</evidence>
<dbReference type="Gene3D" id="3.40.50.300">
    <property type="entry name" value="P-loop containing nucleotide triphosphate hydrolases"/>
    <property type="match status" value="2"/>
</dbReference>
<evidence type="ECO:0000313" key="10">
    <source>
        <dbReference type="RefSeq" id="XP_054858020.1"/>
    </source>
</evidence>
<dbReference type="Pfam" id="PF17057">
    <property type="entry name" value="B3R"/>
    <property type="match status" value="1"/>
</dbReference>
<evidence type="ECO:0000256" key="1">
    <source>
        <dbReference type="ARBA" id="ARBA00010114"/>
    </source>
</evidence>
<evidence type="ECO:0000259" key="6">
    <source>
        <dbReference type="Pfam" id="PF13538"/>
    </source>
</evidence>
<dbReference type="Proteomes" id="UP001190640">
    <property type="component" value="Chromosome 17"/>
</dbReference>
<keyword evidence="9" id="KW-1185">Reference proteome</keyword>
<dbReference type="AlphaFoldDB" id="A0AA97LJV2"/>
<accession>A0AA97LJV2</accession>
<keyword evidence="2" id="KW-0547">Nucleotide-binding</keyword>
<dbReference type="InterPro" id="IPR007421">
    <property type="entry name" value="Schlafen_AlbA_2_dom"/>
</dbReference>
<dbReference type="GeneID" id="129345062"/>
<comment type="similarity">
    <text evidence="1">Belongs to the Schlafen family. Subgroup III subfamily.</text>
</comment>
<dbReference type="Pfam" id="PF04326">
    <property type="entry name" value="SLFN_AlbA_2"/>
    <property type="match status" value="1"/>
</dbReference>
<dbReference type="InterPro" id="IPR031450">
    <property type="entry name" value="Poxin-SLFN/SLFN_N"/>
</dbReference>
<evidence type="ECO:0000256" key="2">
    <source>
        <dbReference type="ARBA" id="ARBA00022741"/>
    </source>
</evidence>